<feature type="transmembrane region" description="Helical" evidence="12">
    <location>
        <begin position="479"/>
        <end position="502"/>
    </location>
</feature>
<keyword evidence="14" id="KW-1185">Reference proteome</keyword>
<dbReference type="FunFam" id="3.80.10.10:FF:000213">
    <property type="entry name" value="Tyrosine-sulfated glycopeptide receptor 1"/>
    <property type="match status" value="1"/>
</dbReference>
<name>A0A834YPM0_TETSI</name>
<evidence type="ECO:0000313" key="13">
    <source>
        <dbReference type="EMBL" id="KAF8393134.1"/>
    </source>
</evidence>
<dbReference type="PRINTS" id="PR00019">
    <property type="entry name" value="LEURICHRPT"/>
</dbReference>
<comment type="caution">
    <text evidence="13">The sequence shown here is derived from an EMBL/GenBank/DDBJ whole genome shotgun (WGS) entry which is preliminary data.</text>
</comment>
<dbReference type="SMART" id="SM00369">
    <property type="entry name" value="LRR_TYP"/>
    <property type="match status" value="7"/>
</dbReference>
<dbReference type="GO" id="GO:0005886">
    <property type="term" value="C:plasma membrane"/>
    <property type="evidence" value="ECO:0007669"/>
    <property type="project" value="UniProtKB-SubCell"/>
</dbReference>
<evidence type="ECO:0000256" key="12">
    <source>
        <dbReference type="SAM" id="Phobius"/>
    </source>
</evidence>
<proteinExistence type="inferred from homology"/>
<dbReference type="InterPro" id="IPR051502">
    <property type="entry name" value="RLP_Defense_Trigger"/>
</dbReference>
<comment type="similarity">
    <text evidence="2">Belongs to the RLP family.</text>
</comment>
<dbReference type="OMA" id="HINITKG"/>
<evidence type="ECO:0000256" key="8">
    <source>
        <dbReference type="ARBA" id="ARBA00022989"/>
    </source>
</evidence>
<keyword evidence="5 12" id="KW-0812">Transmembrane</keyword>
<evidence type="ECO:0000256" key="11">
    <source>
        <dbReference type="ARBA" id="ARBA00037847"/>
    </source>
</evidence>
<dbReference type="InterPro" id="IPR001611">
    <property type="entry name" value="Leu-rich_rpt"/>
</dbReference>
<keyword evidence="10" id="KW-0325">Glycoprotein</keyword>
<keyword evidence="3" id="KW-1003">Cell membrane</keyword>
<gene>
    <name evidence="13" type="ORF">HHK36_021375</name>
</gene>
<dbReference type="SUPFAM" id="SSF52058">
    <property type="entry name" value="L domain-like"/>
    <property type="match status" value="2"/>
</dbReference>
<evidence type="ECO:0000256" key="3">
    <source>
        <dbReference type="ARBA" id="ARBA00022475"/>
    </source>
</evidence>
<dbReference type="Gene3D" id="3.80.10.10">
    <property type="entry name" value="Ribonuclease Inhibitor"/>
    <property type="match status" value="2"/>
</dbReference>
<dbReference type="GO" id="GO:0009791">
    <property type="term" value="P:post-embryonic development"/>
    <property type="evidence" value="ECO:0007669"/>
    <property type="project" value="UniProtKB-ARBA"/>
</dbReference>
<evidence type="ECO:0000256" key="4">
    <source>
        <dbReference type="ARBA" id="ARBA00022614"/>
    </source>
</evidence>
<evidence type="ECO:0000256" key="7">
    <source>
        <dbReference type="ARBA" id="ARBA00022737"/>
    </source>
</evidence>
<sequence length="539" mass="60348">MLPNLEYLNLSRNALQGGIPSSIGDISQLWQLDLSSNNFSREIPEHLAVGCVTLQVLKLSNNSLRGQIFPAFNSSWLEYLYLDNNKFTGEILDGISKCLILKALNIGNNYIFGRVPSWLGNLKLLRTLVMRNNSLEGQIPKQISKLYKLAFFDLSQNNLSGSIPSWLNLPNLRYIHLQGNGFSGSIPKSVLNNSYLITFDIRDNYLSGSIPDSDGALSNLRILLLRGNQLNGPIPSHLCQLSKIGIMDLSHNTFSGSIPPCFSNIAFGRISATEHAFMQESMGTGILRSLRSYTYGNQLGKEISSVSIYQEFNEQEEVEFITKSMSSSYKGDILNLMSGLDLSCNHLTGDIPREIGKLSEVRALNLSHNHLTGSIPENLSNLKQIESLDLSHNKLSGGVPSELTGLYYLAVFTVSYNNLSGKTPDMEAQFGTFSNTSYEGNPFLCGPPLEKNCTTVESRHTKIEPYNEGREDKFDIDFAVFYASFTASYMIFLLGFAALLYINPYWRRMWFDLIDTCIHSCFRFVSKSLYKLLAFRVCN</sequence>
<organism evidence="13 14">
    <name type="scientific">Tetracentron sinense</name>
    <name type="common">Spur-leaf</name>
    <dbReference type="NCBI Taxonomy" id="13715"/>
    <lineage>
        <taxon>Eukaryota</taxon>
        <taxon>Viridiplantae</taxon>
        <taxon>Streptophyta</taxon>
        <taxon>Embryophyta</taxon>
        <taxon>Tracheophyta</taxon>
        <taxon>Spermatophyta</taxon>
        <taxon>Magnoliopsida</taxon>
        <taxon>Trochodendrales</taxon>
        <taxon>Trochodendraceae</taxon>
        <taxon>Tetracentron</taxon>
    </lineage>
</organism>
<evidence type="ECO:0000256" key="9">
    <source>
        <dbReference type="ARBA" id="ARBA00023136"/>
    </source>
</evidence>
<evidence type="ECO:0000313" key="14">
    <source>
        <dbReference type="Proteomes" id="UP000655225"/>
    </source>
</evidence>
<dbReference type="Pfam" id="PF00560">
    <property type="entry name" value="LRR_1"/>
    <property type="match status" value="8"/>
</dbReference>
<evidence type="ECO:0000256" key="10">
    <source>
        <dbReference type="ARBA" id="ARBA00023180"/>
    </source>
</evidence>
<dbReference type="PANTHER" id="PTHR48062">
    <property type="entry name" value="RECEPTOR-LIKE PROTEIN 14"/>
    <property type="match status" value="1"/>
</dbReference>
<keyword evidence="6" id="KW-0732">Signal</keyword>
<dbReference type="GO" id="GO:0012505">
    <property type="term" value="C:endomembrane system"/>
    <property type="evidence" value="ECO:0007669"/>
    <property type="project" value="UniProtKB-SubCell"/>
</dbReference>
<accession>A0A834YPM0</accession>
<evidence type="ECO:0000256" key="5">
    <source>
        <dbReference type="ARBA" id="ARBA00022692"/>
    </source>
</evidence>
<reference evidence="13 14" key="1">
    <citation type="submission" date="2020-04" db="EMBL/GenBank/DDBJ databases">
        <title>Plant Genome Project.</title>
        <authorList>
            <person name="Zhang R.-G."/>
        </authorList>
    </citation>
    <scope>NUCLEOTIDE SEQUENCE [LARGE SCALE GENOMIC DNA]</scope>
    <source>
        <strain evidence="13">YNK0</strain>
        <tissue evidence="13">Leaf</tissue>
    </source>
</reference>
<keyword evidence="8 12" id="KW-1133">Transmembrane helix</keyword>
<keyword evidence="4" id="KW-0433">Leucine-rich repeat</keyword>
<keyword evidence="9 12" id="KW-0472">Membrane</keyword>
<dbReference type="Proteomes" id="UP000655225">
    <property type="component" value="Unassembled WGS sequence"/>
</dbReference>
<dbReference type="Pfam" id="PF13855">
    <property type="entry name" value="LRR_8"/>
    <property type="match status" value="2"/>
</dbReference>
<protein>
    <submittedName>
        <fullName evidence="13">Uncharacterized protein</fullName>
    </submittedName>
</protein>
<dbReference type="PANTHER" id="PTHR48062:SF52">
    <property type="entry name" value="RECEPTOR-LIKE PROTEIN 8-RELATED"/>
    <property type="match status" value="1"/>
</dbReference>
<evidence type="ECO:0000256" key="6">
    <source>
        <dbReference type="ARBA" id="ARBA00022729"/>
    </source>
</evidence>
<dbReference type="InterPro" id="IPR003591">
    <property type="entry name" value="Leu-rich_rpt_typical-subtyp"/>
</dbReference>
<dbReference type="FunFam" id="3.80.10.10:FF:000233">
    <property type="entry name" value="Leucine-rich repeat receptor-like protein kinase TDR"/>
    <property type="match status" value="1"/>
</dbReference>
<dbReference type="OrthoDB" id="4691307at2759"/>
<dbReference type="InterPro" id="IPR032675">
    <property type="entry name" value="LRR_dom_sf"/>
</dbReference>
<keyword evidence="7" id="KW-0677">Repeat</keyword>
<dbReference type="EMBL" id="JABCRI010000015">
    <property type="protein sequence ID" value="KAF8393134.1"/>
    <property type="molecule type" value="Genomic_DNA"/>
</dbReference>
<comment type="subcellular location">
    <subcellularLocation>
        <location evidence="1">Cell membrane</location>
    </subcellularLocation>
    <subcellularLocation>
        <location evidence="11">Endomembrane system</location>
        <topology evidence="11">Single-pass membrane protein</topology>
    </subcellularLocation>
</comment>
<evidence type="ECO:0000256" key="2">
    <source>
        <dbReference type="ARBA" id="ARBA00009592"/>
    </source>
</evidence>
<dbReference type="AlphaFoldDB" id="A0A834YPM0"/>
<evidence type="ECO:0000256" key="1">
    <source>
        <dbReference type="ARBA" id="ARBA00004236"/>
    </source>
</evidence>